<gene>
    <name evidence="2" type="ORF">MCHLO_08624</name>
</gene>
<accession>A0ABQ0LK58</accession>
<evidence type="ECO:0000313" key="3">
    <source>
        <dbReference type="Proteomes" id="UP000815677"/>
    </source>
</evidence>
<dbReference type="EMBL" id="DF847217">
    <property type="protein sequence ID" value="GAT51483.1"/>
    <property type="molecule type" value="Genomic_DNA"/>
</dbReference>
<organism evidence="2 3">
    <name type="scientific">Mycena chlorophos</name>
    <name type="common">Agaric fungus</name>
    <name type="synonym">Agaricus chlorophos</name>
    <dbReference type="NCBI Taxonomy" id="658473"/>
    <lineage>
        <taxon>Eukaryota</taxon>
        <taxon>Fungi</taxon>
        <taxon>Dikarya</taxon>
        <taxon>Basidiomycota</taxon>
        <taxon>Agaricomycotina</taxon>
        <taxon>Agaricomycetes</taxon>
        <taxon>Agaricomycetidae</taxon>
        <taxon>Agaricales</taxon>
        <taxon>Marasmiineae</taxon>
        <taxon>Mycenaceae</taxon>
        <taxon>Mycena</taxon>
    </lineage>
</organism>
<feature type="region of interest" description="Disordered" evidence="1">
    <location>
        <begin position="90"/>
        <end position="116"/>
    </location>
</feature>
<evidence type="ECO:0000256" key="1">
    <source>
        <dbReference type="SAM" id="MobiDB-lite"/>
    </source>
</evidence>
<reference evidence="2" key="1">
    <citation type="submission" date="2014-09" db="EMBL/GenBank/DDBJ databases">
        <title>Genome sequence of the luminous mushroom Mycena chlorophos for searching fungal bioluminescence genes.</title>
        <authorList>
            <person name="Tanaka Y."/>
            <person name="Kasuga D."/>
            <person name="Oba Y."/>
            <person name="Hase S."/>
            <person name="Sato K."/>
            <person name="Oba Y."/>
            <person name="Sakakibara Y."/>
        </authorList>
    </citation>
    <scope>NUCLEOTIDE SEQUENCE</scope>
</reference>
<proteinExistence type="predicted"/>
<keyword evidence="3" id="KW-1185">Reference proteome</keyword>
<dbReference type="Proteomes" id="UP000815677">
    <property type="component" value="Unassembled WGS sequence"/>
</dbReference>
<sequence>MSFPSAKKMQLRRRSSWFLAEFKFFALRSQLQCNPVCVCITLKDSEIFDFHRPGVFATYHVSPDIWAPNIFSTPRGRRSASAPFRGHVLPRRSKVSSSQIQPGSTPVARDSERVVR</sequence>
<evidence type="ECO:0000313" key="2">
    <source>
        <dbReference type="EMBL" id="GAT51483.1"/>
    </source>
</evidence>
<name>A0ABQ0LK58_MYCCL</name>
<protein>
    <submittedName>
        <fullName evidence="2">Uncharacterized protein</fullName>
    </submittedName>
</protein>
<feature type="compositionally biased region" description="Polar residues" evidence="1">
    <location>
        <begin position="95"/>
        <end position="104"/>
    </location>
</feature>